<sequence length="31" mass="3795">MLNIFSLVCIKCYEAFHMCRCRSKWKFLIIP</sequence>
<gene>
    <name evidence="1" type="primary">psbK</name>
</gene>
<evidence type="ECO:0000313" key="1">
    <source>
        <dbReference type="EMBL" id="QWZ46680.1"/>
    </source>
</evidence>
<keyword evidence="1" id="KW-0150">Chloroplast</keyword>
<geneLocation type="chloroplast" evidence="1"/>
<reference evidence="1" key="1">
    <citation type="submission" date="2019-10" db="EMBL/GenBank/DDBJ databases">
        <title>Evolution in the Amphi-Atlantic tropical genus Guibourtia (Fabaceae, Detarioideae), combining NGS phylogeny and morphology.</title>
        <authorList>
            <person name="Tosso F."/>
            <person name="Hardy O.J."/>
            <person name="Doucet J.-L."/>
            <person name="Dainou K."/>
            <person name="Kaymak E."/>
            <person name="Migliore J."/>
        </authorList>
    </citation>
    <scope>NUCLEOTIDE SEQUENCE</scope>
</reference>
<protein>
    <submittedName>
        <fullName evidence="1">Photosystem II protein K</fullName>
    </submittedName>
</protein>
<keyword evidence="1" id="KW-0934">Plastid</keyword>
<dbReference type="AlphaFoldDB" id="A0A8F3FK50"/>
<dbReference type="EMBL" id="MN540452">
    <property type="protein sequence ID" value="QWZ46680.1"/>
    <property type="molecule type" value="Genomic_DNA"/>
</dbReference>
<proteinExistence type="predicted"/>
<name>A0A8F3FK50_9FABA</name>
<organism evidence="1">
    <name type="scientific">Guibourtia tessmannii</name>
    <dbReference type="NCBI Taxonomy" id="327904"/>
    <lineage>
        <taxon>Eukaryota</taxon>
        <taxon>Viridiplantae</taxon>
        <taxon>Streptophyta</taxon>
        <taxon>Embryophyta</taxon>
        <taxon>Tracheophyta</taxon>
        <taxon>Spermatophyta</taxon>
        <taxon>Magnoliopsida</taxon>
        <taxon>eudicotyledons</taxon>
        <taxon>Gunneridae</taxon>
        <taxon>Pentapetalae</taxon>
        <taxon>rosids</taxon>
        <taxon>fabids</taxon>
        <taxon>Fabales</taxon>
        <taxon>Fabaceae</taxon>
        <taxon>Detarioideae</taxon>
        <taxon>Detarieae</taxon>
        <taxon>Guibourtia</taxon>
    </lineage>
</organism>
<accession>A0A8F3FK50</accession>